<dbReference type="AlphaFoldDB" id="E8U892"/>
<dbReference type="RefSeq" id="WP_013556786.1">
    <property type="nucleotide sequence ID" value="NC_014958.1"/>
</dbReference>
<dbReference type="Proteomes" id="UP000008635">
    <property type="component" value="Chromosome"/>
</dbReference>
<gene>
    <name evidence="2" type="ordered locus">Deima_1632</name>
</gene>
<dbReference type="HOGENOM" id="CLU_083843_0_0_0"/>
<evidence type="ECO:0008006" key="4">
    <source>
        <dbReference type="Google" id="ProtNLM"/>
    </source>
</evidence>
<accession>E8U892</accession>
<keyword evidence="3" id="KW-1185">Reference proteome</keyword>
<evidence type="ECO:0000256" key="1">
    <source>
        <dbReference type="SAM" id="Phobius"/>
    </source>
</evidence>
<dbReference type="KEGG" id="dmr:Deima_1632"/>
<name>E8U892_DEIML</name>
<dbReference type="eggNOG" id="COG2364">
    <property type="taxonomic scope" value="Bacteria"/>
</dbReference>
<evidence type="ECO:0000313" key="2">
    <source>
        <dbReference type="EMBL" id="ADV67281.1"/>
    </source>
</evidence>
<dbReference type="STRING" id="709986.Deima_1632"/>
<dbReference type="PANTHER" id="PTHR40078:SF1">
    <property type="entry name" value="INTEGRAL MEMBRANE PROTEIN"/>
    <property type="match status" value="1"/>
</dbReference>
<feature type="transmembrane region" description="Helical" evidence="1">
    <location>
        <begin position="87"/>
        <end position="106"/>
    </location>
</feature>
<proteinExistence type="predicted"/>
<feature type="transmembrane region" description="Helical" evidence="1">
    <location>
        <begin position="21"/>
        <end position="38"/>
    </location>
</feature>
<sequence length="209" mass="21804" precursor="true">MAAPSAPLARTASWPTAARSALLLVGLLLFGASVRLMLDARVGVGPWDALNAGLVQHVPITFGQGSILIGAVLVALAYAWLRVRPGLGTVLNMVLIGVFIDLLAPFSPHPTALPVQWAQFAFGVLLMGFATGTYIASRFGAGPRDGLVLGLGERYAWPVARVRTGVELLVVAVAVVLGGPVGWGTLAFALSIGPSMALGLRLYGLERRK</sequence>
<organism evidence="2 3">
    <name type="scientific">Deinococcus maricopensis (strain DSM 21211 / LMG 22137 / NRRL B-23946 / LB-34)</name>
    <dbReference type="NCBI Taxonomy" id="709986"/>
    <lineage>
        <taxon>Bacteria</taxon>
        <taxon>Thermotogati</taxon>
        <taxon>Deinococcota</taxon>
        <taxon>Deinococci</taxon>
        <taxon>Deinococcales</taxon>
        <taxon>Deinococcaceae</taxon>
        <taxon>Deinococcus</taxon>
    </lineage>
</organism>
<dbReference type="PANTHER" id="PTHR40078">
    <property type="entry name" value="INTEGRAL MEMBRANE PROTEIN-RELATED"/>
    <property type="match status" value="1"/>
</dbReference>
<keyword evidence="1" id="KW-0812">Transmembrane</keyword>
<protein>
    <recommendedName>
        <fullName evidence="4">Integral membrane protein</fullName>
    </recommendedName>
</protein>
<keyword evidence="1" id="KW-1133">Transmembrane helix</keyword>
<dbReference type="Pfam" id="PF19700">
    <property type="entry name" value="DUF6198"/>
    <property type="match status" value="1"/>
</dbReference>
<dbReference type="EMBL" id="CP002454">
    <property type="protein sequence ID" value="ADV67281.1"/>
    <property type="molecule type" value="Genomic_DNA"/>
</dbReference>
<dbReference type="OrthoDB" id="154912at2"/>
<dbReference type="InterPro" id="IPR038750">
    <property type="entry name" value="YczE/YyaS-like"/>
</dbReference>
<evidence type="ECO:0000313" key="3">
    <source>
        <dbReference type="Proteomes" id="UP000008635"/>
    </source>
</evidence>
<reference evidence="3" key="2">
    <citation type="submission" date="2011-01" db="EMBL/GenBank/DDBJ databases">
        <title>The complete genome of Deinococcus maricopensis DSM 21211.</title>
        <authorList>
            <consortium name="US DOE Joint Genome Institute (JGI-PGF)"/>
            <person name="Lucas S."/>
            <person name="Copeland A."/>
            <person name="Lapidus A."/>
            <person name="Goodwin L."/>
            <person name="Pitluck S."/>
            <person name="Kyrpides N."/>
            <person name="Mavromatis K."/>
            <person name="Pagani I."/>
            <person name="Ivanova N."/>
            <person name="Ovchinnikova G."/>
            <person name="Zeytun A."/>
            <person name="Detter J.C."/>
            <person name="Han C."/>
            <person name="Land M."/>
            <person name="Hauser L."/>
            <person name="Markowitz V."/>
            <person name="Cheng J.-F."/>
            <person name="Hugenholtz P."/>
            <person name="Woyke T."/>
            <person name="Wu D."/>
            <person name="Pukall R."/>
            <person name="Gehrich-Schroeter G."/>
            <person name="Brambilla E."/>
            <person name="Klenk H.-P."/>
            <person name="Eisen J.A."/>
        </authorList>
    </citation>
    <scope>NUCLEOTIDE SEQUENCE [LARGE SCALE GENOMIC DNA]</scope>
    <source>
        <strain evidence="3">DSM 21211 / LMG 22137 / NRRL B-23946 / LB-34</strain>
    </source>
</reference>
<keyword evidence="1" id="KW-0472">Membrane</keyword>
<feature type="transmembrane region" description="Helical" evidence="1">
    <location>
        <begin position="58"/>
        <end position="80"/>
    </location>
</feature>
<feature type="transmembrane region" description="Helical" evidence="1">
    <location>
        <begin position="118"/>
        <end position="137"/>
    </location>
</feature>
<reference evidence="2 3" key="1">
    <citation type="journal article" date="2011" name="Stand. Genomic Sci.">
        <title>Complete genome sequence of Deinococcus maricopensis type strain (LB-34).</title>
        <authorList>
            <person name="Pukall R."/>
            <person name="Zeytun A."/>
            <person name="Lucas S."/>
            <person name="Lapidus A."/>
            <person name="Hammon N."/>
            <person name="Deshpande S."/>
            <person name="Nolan M."/>
            <person name="Cheng J.F."/>
            <person name="Pitluck S."/>
            <person name="Liolios K."/>
            <person name="Pagani I."/>
            <person name="Mikhailova N."/>
            <person name="Ivanova N."/>
            <person name="Mavromatis K."/>
            <person name="Pati A."/>
            <person name="Tapia R."/>
            <person name="Han C."/>
            <person name="Goodwin L."/>
            <person name="Chen A."/>
            <person name="Palaniappan K."/>
            <person name="Land M."/>
            <person name="Hauser L."/>
            <person name="Chang Y.J."/>
            <person name="Jeffries C.D."/>
            <person name="Brambilla E.M."/>
            <person name="Rohde M."/>
            <person name="Goker M."/>
            <person name="Detter J.C."/>
            <person name="Woyke T."/>
            <person name="Bristow J."/>
            <person name="Eisen J.A."/>
            <person name="Markowitz V."/>
            <person name="Hugenholtz P."/>
            <person name="Kyrpides N.C."/>
            <person name="Klenk H.P."/>
        </authorList>
    </citation>
    <scope>NUCLEOTIDE SEQUENCE [LARGE SCALE GENOMIC DNA]</scope>
    <source>
        <strain evidence="3">DSM 21211 / LMG 22137 / NRRL B-23946 / LB-34</strain>
    </source>
</reference>